<dbReference type="RefSeq" id="WP_284390867.1">
    <property type="nucleotide sequence ID" value="NZ_BSNK01000002.1"/>
</dbReference>
<dbReference type="Pfam" id="PF04314">
    <property type="entry name" value="PCuAC"/>
    <property type="match status" value="1"/>
</dbReference>
<comment type="caution">
    <text evidence="2">The sequence shown here is derived from an EMBL/GenBank/DDBJ whole genome shotgun (WGS) entry which is preliminary data.</text>
</comment>
<dbReference type="PROSITE" id="PS51257">
    <property type="entry name" value="PROKAR_LIPOPROTEIN"/>
    <property type="match status" value="1"/>
</dbReference>
<accession>A0ABQ5VAC6</accession>
<name>A0ABQ5VAC6_9PROT</name>
<dbReference type="InterPro" id="IPR036182">
    <property type="entry name" value="PCuAC_sf"/>
</dbReference>
<evidence type="ECO:0000313" key="2">
    <source>
        <dbReference type="EMBL" id="GLQ24453.1"/>
    </source>
</evidence>
<dbReference type="Proteomes" id="UP001161391">
    <property type="component" value="Unassembled WGS sequence"/>
</dbReference>
<keyword evidence="1" id="KW-0732">Signal</keyword>
<organism evidence="2 3">
    <name type="scientific">Algimonas ampicilliniresistens</name>
    <dbReference type="NCBI Taxonomy" id="1298735"/>
    <lineage>
        <taxon>Bacteria</taxon>
        <taxon>Pseudomonadati</taxon>
        <taxon>Pseudomonadota</taxon>
        <taxon>Alphaproteobacteria</taxon>
        <taxon>Maricaulales</taxon>
        <taxon>Robiginitomaculaceae</taxon>
        <taxon>Algimonas</taxon>
    </lineage>
</organism>
<keyword evidence="3" id="KW-1185">Reference proteome</keyword>
<proteinExistence type="predicted"/>
<evidence type="ECO:0000256" key="1">
    <source>
        <dbReference type="SAM" id="SignalP"/>
    </source>
</evidence>
<feature type="chain" id="PRO_5047480895" description="Copper chaperone PCu(A)C" evidence="1">
    <location>
        <begin position="21"/>
        <end position="153"/>
    </location>
</feature>
<reference evidence="2" key="2">
    <citation type="submission" date="2023-01" db="EMBL/GenBank/DDBJ databases">
        <title>Draft genome sequence of Algimonas ampicilliniresistens strain NBRC 108219.</title>
        <authorList>
            <person name="Sun Q."/>
            <person name="Mori K."/>
        </authorList>
    </citation>
    <scope>NUCLEOTIDE SEQUENCE</scope>
    <source>
        <strain evidence="2">NBRC 108219</strain>
    </source>
</reference>
<dbReference type="PANTHER" id="PTHR36302">
    <property type="entry name" value="BLR7088 PROTEIN"/>
    <property type="match status" value="1"/>
</dbReference>
<dbReference type="EMBL" id="BSNK01000002">
    <property type="protein sequence ID" value="GLQ24453.1"/>
    <property type="molecule type" value="Genomic_DNA"/>
</dbReference>
<evidence type="ECO:0008006" key="4">
    <source>
        <dbReference type="Google" id="ProtNLM"/>
    </source>
</evidence>
<sequence>MKHVLISALTAVSFALTACADGDAETIDATETVASGLDITNAYIAPPFKGRDVAAGFFTVTNNGTDDRLVSAASPIANSVEIHTHSEVDGVMAMRQVDGVDLPNGVAVEFRPGSYHLMMFGVELADDVTEAPLTLTYESGEEMTLSVPIEGRG</sequence>
<gene>
    <name evidence="2" type="ORF">GCM10007853_23270</name>
</gene>
<protein>
    <recommendedName>
        <fullName evidence="4">Copper chaperone PCu(A)C</fullName>
    </recommendedName>
</protein>
<dbReference type="Gene3D" id="2.60.40.1890">
    <property type="entry name" value="PCu(A)C copper chaperone"/>
    <property type="match status" value="1"/>
</dbReference>
<reference evidence="2" key="1">
    <citation type="journal article" date="2014" name="Int. J. Syst. Evol. Microbiol.">
        <title>Complete genome of a new Firmicutes species belonging to the dominant human colonic microbiota ('Ruminococcus bicirculans') reveals two chromosomes and a selective capacity to utilize plant glucans.</title>
        <authorList>
            <consortium name="NISC Comparative Sequencing Program"/>
            <person name="Wegmann U."/>
            <person name="Louis P."/>
            <person name="Goesmann A."/>
            <person name="Henrissat B."/>
            <person name="Duncan S.H."/>
            <person name="Flint H.J."/>
        </authorList>
    </citation>
    <scope>NUCLEOTIDE SEQUENCE</scope>
    <source>
        <strain evidence="2">NBRC 108219</strain>
    </source>
</reference>
<dbReference type="InterPro" id="IPR058248">
    <property type="entry name" value="Lxx211020-like"/>
</dbReference>
<dbReference type="PANTHER" id="PTHR36302:SF1">
    <property type="entry name" value="COPPER CHAPERONE PCU(A)C"/>
    <property type="match status" value="1"/>
</dbReference>
<dbReference type="InterPro" id="IPR007410">
    <property type="entry name" value="LpqE-like"/>
</dbReference>
<feature type="signal peptide" evidence="1">
    <location>
        <begin position="1"/>
        <end position="20"/>
    </location>
</feature>
<dbReference type="SUPFAM" id="SSF110087">
    <property type="entry name" value="DR1885-like metal-binding protein"/>
    <property type="match status" value="1"/>
</dbReference>
<evidence type="ECO:0000313" key="3">
    <source>
        <dbReference type="Proteomes" id="UP001161391"/>
    </source>
</evidence>